<evidence type="ECO:0000256" key="1">
    <source>
        <dbReference type="SAM" id="Phobius"/>
    </source>
</evidence>
<evidence type="ECO:0000313" key="2">
    <source>
        <dbReference type="EMBL" id="WCG37045.1"/>
    </source>
</evidence>
<keyword evidence="1" id="KW-0472">Membrane</keyword>
<keyword evidence="1" id="KW-0812">Transmembrane</keyword>
<gene>
    <name evidence="2" type="ORF">PML80_05835</name>
</gene>
<keyword evidence="1" id="KW-1133">Transmembrane helix</keyword>
<proteinExistence type="predicted"/>
<organism evidence="2 3">
    <name type="scientific">Aerococcus urinaeequi</name>
    <dbReference type="NCBI Taxonomy" id="51665"/>
    <lineage>
        <taxon>Bacteria</taxon>
        <taxon>Bacillati</taxon>
        <taxon>Bacillota</taxon>
        <taxon>Bacilli</taxon>
        <taxon>Lactobacillales</taxon>
        <taxon>Aerococcaceae</taxon>
        <taxon>Aerococcus</taxon>
    </lineage>
</organism>
<accession>A0AAE9XKQ8</accession>
<dbReference type="AlphaFoldDB" id="A0AAE9XKQ8"/>
<evidence type="ECO:0000313" key="3">
    <source>
        <dbReference type="Proteomes" id="UP001179483"/>
    </source>
</evidence>
<protein>
    <submittedName>
        <fullName evidence="2">Uncharacterized protein</fullName>
    </submittedName>
</protein>
<name>A0AAE9XKQ8_9LACT</name>
<sequence>MLEQLNWTIIVGDSISGLTSGVISGLLILSVTYIINIFDNKRKKQAEKEFLLIKEEINNLGELSKVVDENIDALKSFKTNQDVETAAFLLEKIAKQQSLTVDLVYTGVFNEANIKKLHEKYGPIQEILANFVVELSINKKELKITADKNLLDEVIKMMTDFKRDIVVMKKDVFLEI</sequence>
<dbReference type="RefSeq" id="WP_271735309.1">
    <property type="nucleotide sequence ID" value="NZ_CP116590.1"/>
</dbReference>
<feature type="transmembrane region" description="Helical" evidence="1">
    <location>
        <begin position="15"/>
        <end position="38"/>
    </location>
</feature>
<dbReference type="EMBL" id="CP116590">
    <property type="protein sequence ID" value="WCG37045.1"/>
    <property type="molecule type" value="Genomic_DNA"/>
</dbReference>
<dbReference type="Proteomes" id="UP001179483">
    <property type="component" value="Chromosome"/>
</dbReference>
<reference evidence="2" key="1">
    <citation type="submission" date="2023-01" db="EMBL/GenBank/DDBJ databases">
        <title>Oxazolidinone resistance genes in florfenicol resistant enterococci from beef cattle and veal calves at slaughter.</title>
        <authorList>
            <person name="Biggel M."/>
        </authorList>
    </citation>
    <scope>NUCLEOTIDE SEQUENCE</scope>
    <source>
        <strain evidence="2">K79-1</strain>
    </source>
</reference>